<comment type="caution">
    <text evidence="3">The sequence shown here is derived from an EMBL/GenBank/DDBJ whole genome shotgun (WGS) entry which is preliminary data.</text>
</comment>
<proteinExistence type="predicted"/>
<feature type="region of interest" description="Disordered" evidence="1">
    <location>
        <begin position="324"/>
        <end position="356"/>
    </location>
</feature>
<feature type="transmembrane region" description="Helical" evidence="2">
    <location>
        <begin position="143"/>
        <end position="163"/>
    </location>
</feature>
<feature type="transmembrane region" description="Helical" evidence="2">
    <location>
        <begin position="179"/>
        <end position="208"/>
    </location>
</feature>
<accession>A0AAE8SSR8</accession>
<sequence>MVKPNRPPANAFVAAARKVYNPIGFSKGYNFVLFFIFAGALMGFTLARLQYLDYYGIFCGDPGIGECYFSTRGLMEKGLIMHLAAVLPASFLVVFQFVPAIRHKYILVHRVNGYVVLLLSVVSTVGGIMSARNAFGGALEVQLAVGFIGILFVGCLALGYVNIKRLQLEQHRAWMLRGWFYAASIITLRFIQITMATIISSIGGYWAVRQCAQVNYTLGEERTRAEYGCEDFFSGKDPLQHVLVEANMSGGSAMTAGAALGLSFGPAIWLAFSLHAIGIEVYLRLTPVEHERLRNVSYQRQVEAGMRNPGMAGLTADRLGDSIPWKPSYDSAEEQSAIKLAPRESGRGEQPDNGRG</sequence>
<evidence type="ECO:0008006" key="5">
    <source>
        <dbReference type="Google" id="ProtNLM"/>
    </source>
</evidence>
<gene>
    <name evidence="3" type="ORF">DNG_02546</name>
</gene>
<evidence type="ECO:0000313" key="4">
    <source>
        <dbReference type="Proteomes" id="UP001187682"/>
    </source>
</evidence>
<dbReference type="AlphaFoldDB" id="A0AAE8SSR8"/>
<feature type="transmembrane region" description="Helical" evidence="2">
    <location>
        <begin position="28"/>
        <end position="47"/>
    </location>
</feature>
<feature type="compositionally biased region" description="Basic and acidic residues" evidence="1">
    <location>
        <begin position="341"/>
        <end position="356"/>
    </location>
</feature>
<keyword evidence="2" id="KW-0812">Transmembrane</keyword>
<name>A0AAE8SSR8_9PEZI</name>
<evidence type="ECO:0000256" key="2">
    <source>
        <dbReference type="SAM" id="Phobius"/>
    </source>
</evidence>
<organism evidence="3 4">
    <name type="scientific">Cephalotrichum gorgonifer</name>
    <dbReference type="NCBI Taxonomy" id="2041049"/>
    <lineage>
        <taxon>Eukaryota</taxon>
        <taxon>Fungi</taxon>
        <taxon>Dikarya</taxon>
        <taxon>Ascomycota</taxon>
        <taxon>Pezizomycotina</taxon>
        <taxon>Sordariomycetes</taxon>
        <taxon>Hypocreomycetidae</taxon>
        <taxon>Microascales</taxon>
        <taxon>Microascaceae</taxon>
        <taxon>Cephalotrichum</taxon>
    </lineage>
</organism>
<protein>
    <recommendedName>
        <fullName evidence="5">DUF2306 domain-containing protein</fullName>
    </recommendedName>
</protein>
<evidence type="ECO:0000313" key="3">
    <source>
        <dbReference type="EMBL" id="SPN99695.1"/>
    </source>
</evidence>
<reference evidence="3" key="1">
    <citation type="submission" date="2018-03" db="EMBL/GenBank/DDBJ databases">
        <authorList>
            <person name="Guldener U."/>
        </authorList>
    </citation>
    <scope>NUCLEOTIDE SEQUENCE</scope>
</reference>
<evidence type="ECO:0000256" key="1">
    <source>
        <dbReference type="SAM" id="MobiDB-lite"/>
    </source>
</evidence>
<dbReference type="InterPro" id="IPR018750">
    <property type="entry name" value="DUF2306_membrane"/>
</dbReference>
<dbReference type="Pfam" id="PF10067">
    <property type="entry name" value="DUF2306"/>
    <property type="match status" value="1"/>
</dbReference>
<dbReference type="EMBL" id="ONZQ02000003">
    <property type="protein sequence ID" value="SPN99695.1"/>
    <property type="molecule type" value="Genomic_DNA"/>
</dbReference>
<feature type="transmembrane region" description="Helical" evidence="2">
    <location>
        <begin position="79"/>
        <end position="99"/>
    </location>
</feature>
<keyword evidence="2" id="KW-0472">Membrane</keyword>
<dbReference type="Proteomes" id="UP001187682">
    <property type="component" value="Unassembled WGS sequence"/>
</dbReference>
<keyword evidence="4" id="KW-1185">Reference proteome</keyword>
<keyword evidence="2" id="KW-1133">Transmembrane helix</keyword>
<feature type="transmembrane region" description="Helical" evidence="2">
    <location>
        <begin position="111"/>
        <end position="131"/>
    </location>
</feature>